<dbReference type="AlphaFoldDB" id="A0A1I5UYI8"/>
<keyword evidence="13" id="KW-1185">Reference proteome</keyword>
<accession>A0A1I5UYI8</accession>
<keyword evidence="5" id="KW-0762">Sugar transport</keyword>
<dbReference type="GO" id="GO:0005886">
    <property type="term" value="C:plasma membrane"/>
    <property type="evidence" value="ECO:0007669"/>
    <property type="project" value="UniProtKB-SubCell"/>
</dbReference>
<feature type="transmembrane region" description="Helical" evidence="11">
    <location>
        <begin position="266"/>
        <end position="288"/>
    </location>
</feature>
<proteinExistence type="predicted"/>
<keyword evidence="8 11" id="KW-0472">Membrane</keyword>
<evidence type="ECO:0000256" key="8">
    <source>
        <dbReference type="ARBA" id="ARBA00023136"/>
    </source>
</evidence>
<comment type="function">
    <text evidence="9">Part of the binding-protein-dependent transport system for D-xylose. Probably responsible for the translocation of the substrate across the membrane.</text>
</comment>
<dbReference type="EMBL" id="FOWQ01000012">
    <property type="protein sequence ID" value="SFQ00301.1"/>
    <property type="molecule type" value="Genomic_DNA"/>
</dbReference>
<evidence type="ECO:0000256" key="11">
    <source>
        <dbReference type="SAM" id="Phobius"/>
    </source>
</evidence>
<dbReference type="GO" id="GO:0022857">
    <property type="term" value="F:transmembrane transporter activity"/>
    <property type="evidence" value="ECO:0007669"/>
    <property type="project" value="InterPro"/>
</dbReference>
<evidence type="ECO:0000256" key="5">
    <source>
        <dbReference type="ARBA" id="ARBA00022597"/>
    </source>
</evidence>
<feature type="transmembrane region" description="Helical" evidence="11">
    <location>
        <begin position="324"/>
        <end position="344"/>
    </location>
</feature>
<protein>
    <recommendedName>
        <fullName evidence="10">Xylose transport system permease protein XylH</fullName>
    </recommendedName>
</protein>
<name>A0A1I5UYI8_9ACTN</name>
<sequence>MPVTAGRLLSARRAPPRLRLLDRVLARPSLVPVVGLAVVVLLFGVRTPGLLTAGGLAGVLDVAALLGIGAVAVGLLLAGGHVDLSIGTLAVSSAVLTGALVGVGEWGVWPALLASLAAALALGFLNGWLVVRTGLPSFLVTLATALVLQGATLAGLPLAAGAPRVSGLDEAPGWGAAAALFGSTAEVGGAVFRVSLLWWAVLTVGAGWLLWRTRFGNQVLAIGGARRAARELGVPVRRTTLTLFTLTAAAGWLLGTLTLVPVASVAATPALATAIDFVVVAVIGGCLITGGHGSMAGAAVGALLYSVARRGVELSGWDPRWSQALLGVLLLVALVVGGAVRSRLRAAPRS</sequence>
<evidence type="ECO:0000256" key="2">
    <source>
        <dbReference type="ARBA" id="ARBA00022448"/>
    </source>
</evidence>
<keyword evidence="4" id="KW-0997">Cell inner membrane</keyword>
<evidence type="ECO:0000256" key="7">
    <source>
        <dbReference type="ARBA" id="ARBA00022989"/>
    </source>
</evidence>
<gene>
    <name evidence="12" type="ORF">SAMN05660464_0435</name>
</gene>
<feature type="transmembrane region" description="Helical" evidence="11">
    <location>
        <begin position="240"/>
        <end position="260"/>
    </location>
</feature>
<evidence type="ECO:0000313" key="12">
    <source>
        <dbReference type="EMBL" id="SFQ00301.1"/>
    </source>
</evidence>
<comment type="subcellular location">
    <subcellularLocation>
        <location evidence="1">Cell membrane</location>
        <topology evidence="1">Multi-pass membrane protein</topology>
    </subcellularLocation>
</comment>
<evidence type="ECO:0000256" key="4">
    <source>
        <dbReference type="ARBA" id="ARBA00022519"/>
    </source>
</evidence>
<dbReference type="PANTHER" id="PTHR32196:SF32">
    <property type="entry name" value="XYLOSE TRANSPORT SYSTEM PERMEASE PROTEIN XYLH"/>
    <property type="match status" value="1"/>
</dbReference>
<organism evidence="12 13">
    <name type="scientific">Geodermatophilus dictyosporus</name>
    <dbReference type="NCBI Taxonomy" id="1523247"/>
    <lineage>
        <taxon>Bacteria</taxon>
        <taxon>Bacillati</taxon>
        <taxon>Actinomycetota</taxon>
        <taxon>Actinomycetes</taxon>
        <taxon>Geodermatophilales</taxon>
        <taxon>Geodermatophilaceae</taxon>
        <taxon>Geodermatophilus</taxon>
    </lineage>
</organism>
<dbReference type="OrthoDB" id="6844941at2"/>
<dbReference type="STRING" id="1523247.SAMN05660464_0435"/>
<evidence type="ECO:0000256" key="1">
    <source>
        <dbReference type="ARBA" id="ARBA00004651"/>
    </source>
</evidence>
<feature type="transmembrane region" description="Helical" evidence="11">
    <location>
        <begin position="190"/>
        <end position="211"/>
    </location>
</feature>
<feature type="transmembrane region" description="Helical" evidence="11">
    <location>
        <begin position="84"/>
        <end position="103"/>
    </location>
</feature>
<feature type="transmembrane region" description="Helical" evidence="11">
    <location>
        <begin position="109"/>
        <end position="131"/>
    </location>
</feature>
<feature type="transmembrane region" description="Helical" evidence="11">
    <location>
        <begin position="24"/>
        <end position="45"/>
    </location>
</feature>
<dbReference type="Proteomes" id="UP000198857">
    <property type="component" value="Unassembled WGS sequence"/>
</dbReference>
<reference evidence="13" key="1">
    <citation type="submission" date="2016-10" db="EMBL/GenBank/DDBJ databases">
        <authorList>
            <person name="Varghese N."/>
            <person name="Submissions S."/>
        </authorList>
    </citation>
    <scope>NUCLEOTIDE SEQUENCE [LARGE SCALE GENOMIC DNA]</scope>
    <source>
        <strain evidence="13">DSM 44208</strain>
    </source>
</reference>
<dbReference type="InterPro" id="IPR001851">
    <property type="entry name" value="ABC_transp_permease"/>
</dbReference>
<keyword evidence="6 11" id="KW-0812">Transmembrane</keyword>
<dbReference type="PANTHER" id="PTHR32196">
    <property type="entry name" value="ABC TRANSPORTER PERMEASE PROTEIN YPHD-RELATED-RELATED"/>
    <property type="match status" value="1"/>
</dbReference>
<evidence type="ECO:0000256" key="9">
    <source>
        <dbReference type="ARBA" id="ARBA00035611"/>
    </source>
</evidence>
<evidence type="ECO:0000256" key="3">
    <source>
        <dbReference type="ARBA" id="ARBA00022475"/>
    </source>
</evidence>
<evidence type="ECO:0000256" key="6">
    <source>
        <dbReference type="ARBA" id="ARBA00022692"/>
    </source>
</evidence>
<dbReference type="CDD" id="cd06579">
    <property type="entry name" value="TM_PBP1_transp_AraH_like"/>
    <property type="match status" value="1"/>
</dbReference>
<evidence type="ECO:0000256" key="10">
    <source>
        <dbReference type="ARBA" id="ARBA00035686"/>
    </source>
</evidence>
<keyword evidence="7 11" id="KW-1133">Transmembrane helix</keyword>
<feature type="transmembrane region" description="Helical" evidence="11">
    <location>
        <begin position="138"/>
        <end position="160"/>
    </location>
</feature>
<keyword evidence="2" id="KW-0813">Transport</keyword>
<keyword evidence="3" id="KW-1003">Cell membrane</keyword>
<dbReference type="Pfam" id="PF02653">
    <property type="entry name" value="BPD_transp_2"/>
    <property type="match status" value="1"/>
</dbReference>
<feature type="transmembrane region" description="Helical" evidence="11">
    <location>
        <begin position="51"/>
        <end position="77"/>
    </location>
</feature>
<evidence type="ECO:0000313" key="13">
    <source>
        <dbReference type="Proteomes" id="UP000198857"/>
    </source>
</evidence>